<evidence type="ECO:0000256" key="13">
    <source>
        <dbReference type="SAM" id="MobiDB-lite"/>
    </source>
</evidence>
<evidence type="ECO:0000313" key="16">
    <source>
        <dbReference type="EMBL" id="CAD1826549.1"/>
    </source>
</evidence>
<evidence type="ECO:0000256" key="4">
    <source>
        <dbReference type="ARBA" id="ARBA00022679"/>
    </source>
</evidence>
<keyword evidence="6" id="KW-0479">Metal-binding</keyword>
<evidence type="ECO:0000256" key="1">
    <source>
        <dbReference type="ARBA" id="ARBA00000900"/>
    </source>
</evidence>
<accession>A0A6V7P6V0</accession>
<keyword evidence="5 14" id="KW-0812">Transmembrane</keyword>
<dbReference type="SUPFAM" id="SSF57850">
    <property type="entry name" value="RING/U-box"/>
    <property type="match status" value="1"/>
</dbReference>
<name>A0A6V7P6V0_ANACO</name>
<protein>
    <recommendedName>
        <fullName evidence="3">RING-type E3 ubiquitin transferase</fullName>
        <ecNumber evidence="3">2.3.2.27</ecNumber>
    </recommendedName>
</protein>
<proteinExistence type="predicted"/>
<evidence type="ECO:0000256" key="6">
    <source>
        <dbReference type="ARBA" id="ARBA00022723"/>
    </source>
</evidence>
<feature type="transmembrane region" description="Helical" evidence="14">
    <location>
        <begin position="218"/>
        <end position="235"/>
    </location>
</feature>
<dbReference type="EC" id="2.3.2.27" evidence="3"/>
<evidence type="ECO:0000256" key="7">
    <source>
        <dbReference type="ARBA" id="ARBA00022771"/>
    </source>
</evidence>
<feature type="transmembrane region" description="Helical" evidence="14">
    <location>
        <begin position="272"/>
        <end position="292"/>
    </location>
</feature>
<dbReference type="Pfam" id="PF13639">
    <property type="entry name" value="zf-RING_2"/>
    <property type="match status" value="1"/>
</dbReference>
<feature type="domain" description="RING-type" evidence="15">
    <location>
        <begin position="349"/>
        <end position="390"/>
    </location>
</feature>
<evidence type="ECO:0000256" key="2">
    <source>
        <dbReference type="ARBA" id="ARBA00004141"/>
    </source>
</evidence>
<gene>
    <name evidence="16" type="ORF">CB5_LOCUS9760</name>
</gene>
<feature type="region of interest" description="Disordered" evidence="13">
    <location>
        <begin position="153"/>
        <end position="191"/>
    </location>
</feature>
<evidence type="ECO:0000256" key="5">
    <source>
        <dbReference type="ARBA" id="ARBA00022692"/>
    </source>
</evidence>
<sequence>MSPIMPPFRANVLEKTRGNTNFFCTDCVDRIGVGGAAAAAEPRLAGAGGAAEPAGGDPGRGGGAARPSMLVREAAALQLEERRAEWAYSRVVVTLDVAWNMAFAVAAAAVLAVTVRERPTTPLRIWIAGYALQCAIHVALVLAEYRRRRTTTERRGLEEGGGVAGDRAGEGSGRRRERTAGRMRRKRREQQAREGAGMGFVYLDFKLQFCFSKRCESINTMASILWWLIGFYWVVSGGEALVQNAPRLYWLTVVFLAFDVCFAIFCVALACVIGIALCCCLPCIIAILYAVVGQEGASDADISILPRYRYAEPSENGQKTSDEGVMIPIPDSTGTSRRQRILPREDAECCICLTPYEDGVEIHAFPCNHHFHSTCIVKWLRINAICPLCKYNILKGTDA</sequence>
<comment type="catalytic activity">
    <reaction evidence="1">
        <text>S-ubiquitinyl-[E2 ubiquitin-conjugating enzyme]-L-cysteine + [acceptor protein]-L-lysine = [E2 ubiquitin-conjugating enzyme]-L-cysteine + N(6)-ubiquitinyl-[acceptor protein]-L-lysine.</text>
        <dbReference type="EC" id="2.3.2.27"/>
    </reaction>
</comment>
<dbReference type="PANTHER" id="PTHR45977:SF11">
    <property type="entry name" value="E3 UBIQUITIN PROTEIN LIGASE RIE1"/>
    <property type="match status" value="1"/>
</dbReference>
<dbReference type="GO" id="GO:0000325">
    <property type="term" value="C:plant-type vacuole"/>
    <property type="evidence" value="ECO:0007669"/>
    <property type="project" value="TreeGrafter"/>
</dbReference>
<dbReference type="InterPro" id="IPR013083">
    <property type="entry name" value="Znf_RING/FYVE/PHD"/>
</dbReference>
<keyword evidence="4" id="KW-0808">Transferase</keyword>
<dbReference type="PROSITE" id="PS50089">
    <property type="entry name" value="ZF_RING_2"/>
    <property type="match status" value="1"/>
</dbReference>
<evidence type="ECO:0000256" key="12">
    <source>
        <dbReference type="PROSITE-ProRule" id="PRU00175"/>
    </source>
</evidence>
<feature type="region of interest" description="Disordered" evidence="13">
    <location>
        <begin position="314"/>
        <end position="339"/>
    </location>
</feature>
<dbReference type="Gene3D" id="3.30.40.10">
    <property type="entry name" value="Zinc/RING finger domain, C3HC4 (zinc finger)"/>
    <property type="match status" value="1"/>
</dbReference>
<keyword evidence="10 14" id="KW-1133">Transmembrane helix</keyword>
<keyword evidence="11 14" id="KW-0472">Membrane</keyword>
<dbReference type="EMBL" id="LR862145">
    <property type="protein sequence ID" value="CAD1826549.1"/>
    <property type="molecule type" value="Genomic_DNA"/>
</dbReference>
<dbReference type="GO" id="GO:0016020">
    <property type="term" value="C:membrane"/>
    <property type="evidence" value="ECO:0007669"/>
    <property type="project" value="UniProtKB-SubCell"/>
</dbReference>
<evidence type="ECO:0000256" key="8">
    <source>
        <dbReference type="ARBA" id="ARBA00022786"/>
    </source>
</evidence>
<keyword evidence="9" id="KW-0862">Zinc</keyword>
<dbReference type="GO" id="GO:0016567">
    <property type="term" value="P:protein ubiquitination"/>
    <property type="evidence" value="ECO:0007669"/>
    <property type="project" value="TreeGrafter"/>
</dbReference>
<dbReference type="GO" id="GO:0006511">
    <property type="term" value="P:ubiquitin-dependent protein catabolic process"/>
    <property type="evidence" value="ECO:0007669"/>
    <property type="project" value="TreeGrafter"/>
</dbReference>
<dbReference type="SMART" id="SM00184">
    <property type="entry name" value="RING"/>
    <property type="match status" value="1"/>
</dbReference>
<dbReference type="AlphaFoldDB" id="A0A6V7P6V0"/>
<feature type="transmembrane region" description="Helical" evidence="14">
    <location>
        <begin position="91"/>
        <end position="113"/>
    </location>
</feature>
<comment type="subcellular location">
    <subcellularLocation>
        <location evidence="2">Membrane</location>
        <topology evidence="2">Multi-pass membrane protein</topology>
    </subcellularLocation>
</comment>
<keyword evidence="7 12" id="KW-0863">Zinc-finger</keyword>
<organism evidence="16">
    <name type="scientific">Ananas comosus var. bracteatus</name>
    <name type="common">red pineapple</name>
    <dbReference type="NCBI Taxonomy" id="296719"/>
    <lineage>
        <taxon>Eukaryota</taxon>
        <taxon>Viridiplantae</taxon>
        <taxon>Streptophyta</taxon>
        <taxon>Embryophyta</taxon>
        <taxon>Tracheophyta</taxon>
        <taxon>Spermatophyta</taxon>
        <taxon>Magnoliopsida</taxon>
        <taxon>Liliopsida</taxon>
        <taxon>Poales</taxon>
        <taxon>Bromeliaceae</taxon>
        <taxon>Bromelioideae</taxon>
        <taxon>Ananas</taxon>
    </lineage>
</organism>
<feature type="transmembrane region" description="Helical" evidence="14">
    <location>
        <begin position="247"/>
        <end position="265"/>
    </location>
</feature>
<keyword evidence="8" id="KW-0833">Ubl conjugation pathway</keyword>
<dbReference type="GO" id="GO:0008270">
    <property type="term" value="F:zinc ion binding"/>
    <property type="evidence" value="ECO:0007669"/>
    <property type="project" value="UniProtKB-KW"/>
</dbReference>
<evidence type="ECO:0000256" key="9">
    <source>
        <dbReference type="ARBA" id="ARBA00022833"/>
    </source>
</evidence>
<evidence type="ECO:0000256" key="3">
    <source>
        <dbReference type="ARBA" id="ARBA00012483"/>
    </source>
</evidence>
<dbReference type="PANTHER" id="PTHR45977">
    <property type="entry name" value="TARGET OF ERK KINASE MPK-1"/>
    <property type="match status" value="1"/>
</dbReference>
<feature type="compositionally biased region" description="Basic and acidic residues" evidence="13">
    <location>
        <begin position="167"/>
        <end position="180"/>
    </location>
</feature>
<evidence type="ECO:0000259" key="15">
    <source>
        <dbReference type="PROSITE" id="PS50089"/>
    </source>
</evidence>
<dbReference type="InterPro" id="IPR001841">
    <property type="entry name" value="Znf_RING"/>
</dbReference>
<evidence type="ECO:0000256" key="11">
    <source>
        <dbReference type="ARBA" id="ARBA00023136"/>
    </source>
</evidence>
<evidence type="ECO:0000256" key="14">
    <source>
        <dbReference type="SAM" id="Phobius"/>
    </source>
</evidence>
<feature type="transmembrane region" description="Helical" evidence="14">
    <location>
        <begin position="125"/>
        <end position="145"/>
    </location>
</feature>
<dbReference type="GO" id="GO:0061630">
    <property type="term" value="F:ubiquitin protein ligase activity"/>
    <property type="evidence" value="ECO:0007669"/>
    <property type="project" value="UniProtKB-EC"/>
</dbReference>
<reference evidence="16" key="1">
    <citation type="submission" date="2020-07" db="EMBL/GenBank/DDBJ databases">
        <authorList>
            <person name="Lin J."/>
        </authorList>
    </citation>
    <scope>NUCLEOTIDE SEQUENCE</scope>
</reference>
<evidence type="ECO:0000256" key="10">
    <source>
        <dbReference type="ARBA" id="ARBA00022989"/>
    </source>
</evidence>